<dbReference type="InterPro" id="IPR047057">
    <property type="entry name" value="MerR_fam"/>
</dbReference>
<dbReference type="Pfam" id="PF13411">
    <property type="entry name" value="MerR_1"/>
    <property type="match status" value="1"/>
</dbReference>
<evidence type="ECO:0000313" key="3">
    <source>
        <dbReference type="EMBL" id="MDV2477677.1"/>
    </source>
</evidence>
<sequence>MTQREWSIQELARAAGVTSRTLRHYGDVGVLPPSRTGANGMRFYDRDALVLLQRILLLRELGLGLPAIREVVAGQADTTDALRTHLELLELEQRQLGRRIEAVRTTIRKTEAGEELMAEEMFDGFDHTQYREEVIERWGRDAYESSDRWWREMTDEQRRDWQAVAGRLAAAWTVAAQAGADPAGERGLQLARRHVEWLGSIPGTPGHGAGEPDRGYVLGLADMYVADERFAANYGGPAGAEFVRAALRALLA</sequence>
<accession>A0ABU3WUJ2</accession>
<dbReference type="Gene3D" id="1.10.1660.10">
    <property type="match status" value="1"/>
</dbReference>
<evidence type="ECO:0000259" key="2">
    <source>
        <dbReference type="PROSITE" id="PS50937"/>
    </source>
</evidence>
<dbReference type="InterPro" id="IPR000551">
    <property type="entry name" value="MerR-type_HTH_dom"/>
</dbReference>
<gene>
    <name evidence="3" type="ORF">F8M49_24015</name>
</gene>
<name>A0ABU3WUJ2_9NOCA</name>
<dbReference type="InterPro" id="IPR012925">
    <property type="entry name" value="TipAS_dom"/>
</dbReference>
<dbReference type="InterPro" id="IPR009061">
    <property type="entry name" value="DNA-bd_dom_put_sf"/>
</dbReference>
<dbReference type="Pfam" id="PF07739">
    <property type="entry name" value="TipAS"/>
    <property type="match status" value="1"/>
</dbReference>
<organism evidence="3 4">
    <name type="scientific">Rhodococcus zopfii</name>
    <dbReference type="NCBI Taxonomy" id="43772"/>
    <lineage>
        <taxon>Bacteria</taxon>
        <taxon>Bacillati</taxon>
        <taxon>Actinomycetota</taxon>
        <taxon>Actinomycetes</taxon>
        <taxon>Mycobacteriales</taxon>
        <taxon>Nocardiaceae</taxon>
        <taxon>Rhodococcus</taxon>
    </lineage>
</organism>
<dbReference type="PANTHER" id="PTHR30204:SF96">
    <property type="entry name" value="CHROMOSOME-ANCHORING PROTEIN RACA"/>
    <property type="match status" value="1"/>
</dbReference>
<dbReference type="Gene3D" id="1.10.490.50">
    <property type="entry name" value="Antibiotic binding domain of TipA-like multidrug resistance regulators"/>
    <property type="match status" value="1"/>
</dbReference>
<comment type="caution">
    <text evidence="3">The sequence shown here is derived from an EMBL/GenBank/DDBJ whole genome shotgun (WGS) entry which is preliminary data.</text>
</comment>
<dbReference type="SUPFAM" id="SSF89082">
    <property type="entry name" value="Antibiotic binding domain of TipA-like multidrug resistance regulators"/>
    <property type="match status" value="1"/>
</dbReference>
<dbReference type="EMBL" id="WBMO01000005">
    <property type="protein sequence ID" value="MDV2477677.1"/>
    <property type="molecule type" value="Genomic_DNA"/>
</dbReference>
<dbReference type="SMART" id="SM00422">
    <property type="entry name" value="HTH_MERR"/>
    <property type="match status" value="1"/>
</dbReference>
<keyword evidence="4" id="KW-1185">Reference proteome</keyword>
<feature type="domain" description="HTH merR-type" evidence="2">
    <location>
        <begin position="5"/>
        <end position="74"/>
    </location>
</feature>
<dbReference type="Proteomes" id="UP001275440">
    <property type="component" value="Unassembled WGS sequence"/>
</dbReference>
<evidence type="ECO:0000313" key="4">
    <source>
        <dbReference type="Proteomes" id="UP001275440"/>
    </source>
</evidence>
<dbReference type="SUPFAM" id="SSF46955">
    <property type="entry name" value="Putative DNA-binding domain"/>
    <property type="match status" value="1"/>
</dbReference>
<proteinExistence type="predicted"/>
<dbReference type="InterPro" id="IPR036244">
    <property type="entry name" value="TipA-like_antibiotic-bd"/>
</dbReference>
<reference evidence="3 4" key="1">
    <citation type="submission" date="2019-10" db="EMBL/GenBank/DDBJ databases">
        <title>Draft Genome Assembly of Rhodococcus zopfii DSM44189.</title>
        <authorList>
            <person name="Sutton J.M."/>
            <person name="Akob D.M."/>
            <person name="Bushman T.J."/>
        </authorList>
    </citation>
    <scope>NUCLEOTIDE SEQUENCE [LARGE SCALE GENOMIC DNA]</scope>
    <source>
        <strain evidence="3 4">DSM 44189</strain>
    </source>
</reference>
<keyword evidence="1" id="KW-0238">DNA-binding</keyword>
<protein>
    <submittedName>
        <fullName evidence="3">MerR family transcriptional regulator</fullName>
    </submittedName>
</protein>
<dbReference type="PROSITE" id="PS50937">
    <property type="entry name" value="HTH_MERR_2"/>
    <property type="match status" value="1"/>
</dbReference>
<evidence type="ECO:0000256" key="1">
    <source>
        <dbReference type="ARBA" id="ARBA00023125"/>
    </source>
</evidence>
<dbReference type="PANTHER" id="PTHR30204">
    <property type="entry name" value="REDOX-CYCLING DRUG-SENSING TRANSCRIPTIONAL ACTIVATOR SOXR"/>
    <property type="match status" value="1"/>
</dbReference>